<gene>
    <name evidence="6" type="ORF">A3Q56_06606</name>
</gene>
<evidence type="ECO:0000256" key="4">
    <source>
        <dbReference type="SAM" id="Coils"/>
    </source>
</evidence>
<feature type="compositionally biased region" description="Basic and acidic residues" evidence="5">
    <location>
        <begin position="55"/>
        <end position="66"/>
    </location>
</feature>
<dbReference type="Proteomes" id="UP000078046">
    <property type="component" value="Unassembled WGS sequence"/>
</dbReference>
<evidence type="ECO:0000256" key="5">
    <source>
        <dbReference type="SAM" id="MobiDB-lite"/>
    </source>
</evidence>
<evidence type="ECO:0000313" key="6">
    <source>
        <dbReference type="EMBL" id="OAF65673.1"/>
    </source>
</evidence>
<protein>
    <submittedName>
        <fullName evidence="6">Uncharacterized protein</fullName>
    </submittedName>
</protein>
<feature type="coiled-coil region" evidence="4">
    <location>
        <begin position="176"/>
        <end position="212"/>
    </location>
</feature>
<evidence type="ECO:0000256" key="3">
    <source>
        <dbReference type="ARBA" id="ARBA00023212"/>
    </source>
</evidence>
<dbReference type="PANTHER" id="PTHR31183:SF2">
    <property type="entry name" value="TRICHOPLEIN KERATIN FILAMENT-BINDING PROTEIN"/>
    <property type="match status" value="1"/>
</dbReference>
<dbReference type="EMBL" id="LWCA01001192">
    <property type="protein sequence ID" value="OAF65673.1"/>
    <property type="molecule type" value="Genomic_DNA"/>
</dbReference>
<dbReference type="GO" id="GO:0006915">
    <property type="term" value="P:apoptotic process"/>
    <property type="evidence" value="ECO:0007669"/>
    <property type="project" value="TreeGrafter"/>
</dbReference>
<keyword evidence="3" id="KW-0206">Cytoskeleton</keyword>
<feature type="region of interest" description="Disordered" evidence="5">
    <location>
        <begin position="55"/>
        <end position="84"/>
    </location>
</feature>
<sequence>MKFSNRSTVREIYEASIERRRRVEQNNENARNSATQFYNRGTINAQKLNEWENSRNYHEQKQKQQNESDIFNNKPESEQIKRRRDKMSQLYNSEANQYTNALKQSKLDGDNEDKLKSNFDLDSCNKRIDYLRTQRETERKKLSDNLLMEREKQRNLEFRKYKSNLENTKMKNHWKYQIEEKNILKNEQENKNKELENELNIIHQNQLKIENNLALEKQEILDQNRRDLEYQIQSLVKRKEEQQVSIRAQEDLILKENKRQSILEQQKLINLKRKNIKYGAKLLKQHKTAMMRRSEIIKNELQEDLDILQQLKESETTQDCQKLKFKNDFESMREMLAKQKELEKLREQQLELLFNDEAARMWDKREEEWRRERLARQKLMDEVILERSQQTKENLIKNENKKNLAKDEIDRIMHQLEKLKFDRKNEIDRKINSQREYKLMLENQINEKKSHEKVTSNDENNMHYDKCYANRIKNEISENHII</sequence>
<accession>A0A177AWB7</accession>
<keyword evidence="2" id="KW-0963">Cytoplasm</keyword>
<evidence type="ECO:0000313" key="7">
    <source>
        <dbReference type="Proteomes" id="UP000078046"/>
    </source>
</evidence>
<keyword evidence="4" id="KW-0175">Coiled coil</keyword>
<comment type="subcellular location">
    <subcellularLocation>
        <location evidence="1">Cytoplasm</location>
        <location evidence="1">Cytoskeleton</location>
    </subcellularLocation>
</comment>
<proteinExistence type="predicted"/>
<dbReference type="AlphaFoldDB" id="A0A177AWB7"/>
<reference evidence="6 7" key="1">
    <citation type="submission" date="2016-04" db="EMBL/GenBank/DDBJ databases">
        <title>The genome of Intoshia linei affirms orthonectids as highly simplified spiralians.</title>
        <authorList>
            <person name="Mikhailov K.V."/>
            <person name="Slusarev G.S."/>
            <person name="Nikitin M.A."/>
            <person name="Logacheva M.D."/>
            <person name="Penin A."/>
            <person name="Aleoshin V."/>
            <person name="Panchin Y.V."/>
        </authorList>
    </citation>
    <scope>NUCLEOTIDE SEQUENCE [LARGE SCALE GENOMIC DNA]</scope>
    <source>
        <strain evidence="6">Intl2013</strain>
        <tissue evidence="6">Whole animal</tissue>
    </source>
</reference>
<evidence type="ECO:0000256" key="1">
    <source>
        <dbReference type="ARBA" id="ARBA00004245"/>
    </source>
</evidence>
<name>A0A177AWB7_9BILA</name>
<dbReference type="GO" id="GO:0045095">
    <property type="term" value="C:keratin filament"/>
    <property type="evidence" value="ECO:0007669"/>
    <property type="project" value="TreeGrafter"/>
</dbReference>
<feature type="coiled-coil region" evidence="4">
    <location>
        <begin position="291"/>
        <end position="352"/>
    </location>
</feature>
<comment type="caution">
    <text evidence="6">The sequence shown here is derived from an EMBL/GenBank/DDBJ whole genome shotgun (WGS) entry which is preliminary data.</text>
</comment>
<dbReference type="InterPro" id="IPR043596">
    <property type="entry name" value="CFAP53/TCHP"/>
</dbReference>
<dbReference type="PANTHER" id="PTHR31183">
    <property type="entry name" value="TRICHOPLEIN KERATIN FILAMENT-BINDING PROTEIN FAMILY MEMBER"/>
    <property type="match status" value="1"/>
</dbReference>
<evidence type="ECO:0000256" key="2">
    <source>
        <dbReference type="ARBA" id="ARBA00022490"/>
    </source>
</evidence>
<keyword evidence="7" id="KW-1185">Reference proteome</keyword>
<organism evidence="6 7">
    <name type="scientific">Intoshia linei</name>
    <dbReference type="NCBI Taxonomy" id="1819745"/>
    <lineage>
        <taxon>Eukaryota</taxon>
        <taxon>Metazoa</taxon>
        <taxon>Spiralia</taxon>
        <taxon>Lophotrochozoa</taxon>
        <taxon>Mesozoa</taxon>
        <taxon>Orthonectida</taxon>
        <taxon>Rhopaluridae</taxon>
        <taxon>Intoshia</taxon>
    </lineage>
</organism>